<feature type="domain" description="G-protein coupled receptors family 1 profile" evidence="8">
    <location>
        <begin position="52"/>
        <end position="191"/>
    </location>
</feature>
<feature type="region of interest" description="Disordered" evidence="6">
    <location>
        <begin position="100"/>
        <end position="119"/>
    </location>
</feature>
<gene>
    <name evidence="9" type="ORF">GWI33_019236</name>
</gene>
<evidence type="ECO:0000313" key="10">
    <source>
        <dbReference type="Proteomes" id="UP000625711"/>
    </source>
</evidence>
<evidence type="ECO:0000313" key="9">
    <source>
        <dbReference type="EMBL" id="KAF7267530.1"/>
    </source>
</evidence>
<dbReference type="InterPro" id="IPR000276">
    <property type="entry name" value="GPCR_Rhodpsn"/>
</dbReference>
<organism evidence="9 10">
    <name type="scientific">Rhynchophorus ferrugineus</name>
    <name type="common">Red palm weevil</name>
    <name type="synonym">Curculio ferrugineus</name>
    <dbReference type="NCBI Taxonomy" id="354439"/>
    <lineage>
        <taxon>Eukaryota</taxon>
        <taxon>Metazoa</taxon>
        <taxon>Ecdysozoa</taxon>
        <taxon>Arthropoda</taxon>
        <taxon>Hexapoda</taxon>
        <taxon>Insecta</taxon>
        <taxon>Pterygota</taxon>
        <taxon>Neoptera</taxon>
        <taxon>Endopterygota</taxon>
        <taxon>Coleoptera</taxon>
        <taxon>Polyphaga</taxon>
        <taxon>Cucujiformia</taxon>
        <taxon>Curculionidae</taxon>
        <taxon>Dryophthorinae</taxon>
        <taxon>Rhynchophorus</taxon>
    </lineage>
</organism>
<name>A0A834HS34_RHYFE</name>
<evidence type="ECO:0000256" key="7">
    <source>
        <dbReference type="SAM" id="Phobius"/>
    </source>
</evidence>
<protein>
    <recommendedName>
        <fullName evidence="8">G-protein coupled receptors family 1 profile domain-containing protein</fullName>
    </recommendedName>
</protein>
<evidence type="ECO:0000256" key="4">
    <source>
        <dbReference type="ARBA" id="ARBA00022989"/>
    </source>
</evidence>
<accession>A0A834HS34</accession>
<dbReference type="PRINTS" id="PR00237">
    <property type="entry name" value="GPCRRHODOPSN"/>
</dbReference>
<comment type="caution">
    <text evidence="9">The sequence shown here is derived from an EMBL/GenBank/DDBJ whole genome shotgun (WGS) entry which is preliminary data.</text>
</comment>
<dbReference type="GO" id="GO:0008188">
    <property type="term" value="F:neuropeptide receptor activity"/>
    <property type="evidence" value="ECO:0007669"/>
    <property type="project" value="TreeGrafter"/>
</dbReference>
<dbReference type="SUPFAM" id="SSF81321">
    <property type="entry name" value="Family A G protein-coupled receptor-like"/>
    <property type="match status" value="1"/>
</dbReference>
<keyword evidence="4 7" id="KW-1133">Transmembrane helix</keyword>
<dbReference type="PANTHER" id="PTHR24224">
    <property type="entry name" value="CARDIOACCELERATORY PEPTIDE RECEPTOR-RELATED"/>
    <property type="match status" value="1"/>
</dbReference>
<evidence type="ECO:0000259" key="8">
    <source>
        <dbReference type="PROSITE" id="PS50262"/>
    </source>
</evidence>
<dbReference type="GO" id="GO:0005886">
    <property type="term" value="C:plasma membrane"/>
    <property type="evidence" value="ECO:0007669"/>
    <property type="project" value="TreeGrafter"/>
</dbReference>
<evidence type="ECO:0000256" key="2">
    <source>
        <dbReference type="ARBA" id="ARBA00010663"/>
    </source>
</evidence>
<evidence type="ECO:0000256" key="6">
    <source>
        <dbReference type="SAM" id="MobiDB-lite"/>
    </source>
</evidence>
<dbReference type="Gene3D" id="1.20.1070.10">
    <property type="entry name" value="Rhodopsin 7-helix transmembrane proteins"/>
    <property type="match status" value="2"/>
</dbReference>
<evidence type="ECO:0000256" key="3">
    <source>
        <dbReference type="ARBA" id="ARBA00022692"/>
    </source>
</evidence>
<comment type="subcellular location">
    <subcellularLocation>
        <location evidence="1">Membrane</location>
    </subcellularLocation>
</comment>
<dbReference type="Proteomes" id="UP000625711">
    <property type="component" value="Unassembled WGS sequence"/>
</dbReference>
<sequence>MKFFIAQLAFADLSVGLISVLTDIIWRMTIAWYAGDISCKFIKFAQVNQPQCWIEFEEQWHWQLYMVLICLALFVIPAIIITTCYAIMIKTIWSKSATQFSKGNKNGTNDRIGSDTDRRASSRGLIPRAKVKTIKITLIIVTVFILCWSPYIIFDLLQVFGYVPPTQTNTAIASFIQSLAPLNSAANPIIYGIFSTQFCKILGNIAPFKWCRKQNKRKSRNSTTKSSTISEVLTNTTKRRADMVTSINKAHTAIVVAIVHEKT</sequence>
<reference evidence="9" key="1">
    <citation type="submission" date="2020-08" db="EMBL/GenBank/DDBJ databases">
        <title>Genome sequencing and assembly of the red palm weevil Rhynchophorus ferrugineus.</title>
        <authorList>
            <person name="Dias G.B."/>
            <person name="Bergman C.M."/>
            <person name="Manee M."/>
        </authorList>
    </citation>
    <scope>NUCLEOTIDE SEQUENCE</scope>
    <source>
        <strain evidence="9">AA-2017</strain>
        <tissue evidence="9">Whole larva</tissue>
    </source>
</reference>
<dbReference type="AlphaFoldDB" id="A0A834HS34"/>
<feature type="transmembrane region" description="Helical" evidence="7">
    <location>
        <begin position="136"/>
        <end position="154"/>
    </location>
</feature>
<dbReference type="OrthoDB" id="5987909at2759"/>
<dbReference type="PANTHER" id="PTHR24224:SF6">
    <property type="entry name" value="CARDIOACCELERATORY PEPTIDE RECEPTOR-RELATED"/>
    <property type="match status" value="1"/>
</dbReference>
<keyword evidence="10" id="KW-1185">Reference proteome</keyword>
<keyword evidence="5 7" id="KW-0472">Membrane</keyword>
<proteinExistence type="inferred from homology"/>
<feature type="transmembrane region" description="Helical" evidence="7">
    <location>
        <begin position="64"/>
        <end position="88"/>
    </location>
</feature>
<dbReference type="EMBL" id="JAACXV010014410">
    <property type="protein sequence ID" value="KAF7267530.1"/>
    <property type="molecule type" value="Genomic_DNA"/>
</dbReference>
<evidence type="ECO:0000256" key="5">
    <source>
        <dbReference type="ARBA" id="ARBA00023136"/>
    </source>
</evidence>
<evidence type="ECO:0000256" key="1">
    <source>
        <dbReference type="ARBA" id="ARBA00004370"/>
    </source>
</evidence>
<dbReference type="InterPro" id="IPR017452">
    <property type="entry name" value="GPCR_Rhodpsn_7TM"/>
</dbReference>
<comment type="similarity">
    <text evidence="2">Belongs to the G-protein coupled receptor 1 family.</text>
</comment>
<feature type="transmembrane region" description="Helical" evidence="7">
    <location>
        <begin position="189"/>
        <end position="210"/>
    </location>
</feature>
<dbReference type="InterPro" id="IPR052665">
    <property type="entry name" value="Neuropeptide-GPCR"/>
</dbReference>
<keyword evidence="3 7" id="KW-0812">Transmembrane</keyword>
<dbReference type="PROSITE" id="PS50262">
    <property type="entry name" value="G_PROTEIN_RECEP_F1_2"/>
    <property type="match status" value="1"/>
</dbReference>
<feature type="compositionally biased region" description="Polar residues" evidence="6">
    <location>
        <begin position="100"/>
        <end position="111"/>
    </location>
</feature>
<dbReference type="Pfam" id="PF00001">
    <property type="entry name" value="7tm_1"/>
    <property type="match status" value="1"/>
</dbReference>